<dbReference type="EC" id="1.3.1.54" evidence="4"/>
<evidence type="ECO:0000313" key="4">
    <source>
        <dbReference type="EMBL" id="HIT93712.1"/>
    </source>
</evidence>
<dbReference type="Pfam" id="PF02571">
    <property type="entry name" value="CbiJ"/>
    <property type="match status" value="1"/>
</dbReference>
<dbReference type="Proteomes" id="UP000824160">
    <property type="component" value="Unassembled WGS sequence"/>
</dbReference>
<reference evidence="4" key="1">
    <citation type="submission" date="2020-10" db="EMBL/GenBank/DDBJ databases">
        <authorList>
            <person name="Gilroy R."/>
        </authorList>
    </citation>
    <scope>NUCLEOTIDE SEQUENCE</scope>
    <source>
        <strain evidence="4">ChiBcec7-5410</strain>
    </source>
</reference>
<protein>
    <submittedName>
        <fullName evidence="4">Precorrin-6A reductase</fullName>
        <ecNumber evidence="4">1.3.1.54</ecNumber>
    </submittedName>
</protein>
<dbReference type="GO" id="GO:0016994">
    <property type="term" value="F:precorrin-6A reductase activity"/>
    <property type="evidence" value="ECO:0007669"/>
    <property type="project" value="UniProtKB-EC"/>
</dbReference>
<dbReference type="GO" id="GO:0006281">
    <property type="term" value="P:DNA repair"/>
    <property type="evidence" value="ECO:0007669"/>
    <property type="project" value="InterPro"/>
</dbReference>
<organism evidence="4 5">
    <name type="scientific">Candidatus Faecivivens stercoripullorum</name>
    <dbReference type="NCBI Taxonomy" id="2840805"/>
    <lineage>
        <taxon>Bacteria</taxon>
        <taxon>Bacillati</taxon>
        <taxon>Bacillota</taxon>
        <taxon>Clostridia</taxon>
        <taxon>Eubacteriales</taxon>
        <taxon>Oscillospiraceae</taxon>
        <taxon>Oscillospiraceae incertae sedis</taxon>
        <taxon>Candidatus Faecivivens</taxon>
    </lineage>
</organism>
<dbReference type="AlphaFoldDB" id="A0A9D1H604"/>
<dbReference type="NCBIfam" id="TIGR00715">
    <property type="entry name" value="precor6x_red"/>
    <property type="match status" value="1"/>
</dbReference>
<dbReference type="PANTHER" id="PTHR36925:SF1">
    <property type="entry name" value="COBALT-PRECORRIN-6A REDUCTASE"/>
    <property type="match status" value="1"/>
</dbReference>
<evidence type="ECO:0000256" key="2">
    <source>
        <dbReference type="ARBA" id="ARBA00022573"/>
    </source>
</evidence>
<dbReference type="PROSITE" id="PS00374">
    <property type="entry name" value="MGMT"/>
    <property type="match status" value="1"/>
</dbReference>
<dbReference type="EMBL" id="DVLW01000025">
    <property type="protein sequence ID" value="HIT93712.1"/>
    <property type="molecule type" value="Genomic_DNA"/>
</dbReference>
<evidence type="ECO:0000313" key="5">
    <source>
        <dbReference type="Proteomes" id="UP000824160"/>
    </source>
</evidence>
<dbReference type="InterPro" id="IPR003723">
    <property type="entry name" value="Precorrin-6x_reduct"/>
</dbReference>
<sequence>MRVVIFSGTTEGRQLSAQTVAMGIETVVCVATEYGRSIQQQVPGTHVLTGRMDASQMAEVLDRADLCIDATHPYAKEVSKNIRTAAELAHVPCHRLLRRESPLPSGCVTVDSAWEAAIFLKNTQGNILLTTGTKELAAFEDIERGRLYPRVLPVRESIAVCEELQIPRENIIAMQGPFGYELNCALLHQFSIKWLVTKDGGAAGGFDEKVRAAADCNAGLVVIRRPKETGESFEEIVEICREMMECR</sequence>
<evidence type="ECO:0000256" key="1">
    <source>
        <dbReference type="ARBA" id="ARBA00004953"/>
    </source>
</evidence>
<evidence type="ECO:0000256" key="3">
    <source>
        <dbReference type="ARBA" id="ARBA00023002"/>
    </source>
</evidence>
<dbReference type="GO" id="GO:0003908">
    <property type="term" value="F:methylated-DNA-[protein]-cysteine S-methyltransferase activity"/>
    <property type="evidence" value="ECO:0007669"/>
    <property type="project" value="InterPro"/>
</dbReference>
<keyword evidence="3 4" id="KW-0560">Oxidoreductase</keyword>
<comment type="pathway">
    <text evidence="1">Cofactor biosynthesis; adenosylcobalamin biosynthesis.</text>
</comment>
<proteinExistence type="predicted"/>
<dbReference type="GO" id="GO:0009236">
    <property type="term" value="P:cobalamin biosynthetic process"/>
    <property type="evidence" value="ECO:0007669"/>
    <property type="project" value="UniProtKB-KW"/>
</dbReference>
<comment type="caution">
    <text evidence="4">The sequence shown here is derived from an EMBL/GenBank/DDBJ whole genome shotgun (WGS) entry which is preliminary data.</text>
</comment>
<name>A0A9D1H604_9FIRM</name>
<dbReference type="PROSITE" id="PS51014">
    <property type="entry name" value="COBK_CBIJ"/>
    <property type="match status" value="1"/>
</dbReference>
<dbReference type="InterPro" id="IPR001497">
    <property type="entry name" value="MethylDNA_cys_MeTrfase_AS"/>
</dbReference>
<dbReference type="PANTHER" id="PTHR36925">
    <property type="entry name" value="COBALT-PRECORRIN-6A REDUCTASE"/>
    <property type="match status" value="1"/>
</dbReference>
<keyword evidence="2" id="KW-0169">Cobalamin biosynthesis</keyword>
<accession>A0A9D1H604</accession>
<reference evidence="4" key="2">
    <citation type="journal article" date="2021" name="PeerJ">
        <title>Extensive microbial diversity within the chicken gut microbiome revealed by metagenomics and culture.</title>
        <authorList>
            <person name="Gilroy R."/>
            <person name="Ravi A."/>
            <person name="Getino M."/>
            <person name="Pursley I."/>
            <person name="Horton D.L."/>
            <person name="Alikhan N.F."/>
            <person name="Baker D."/>
            <person name="Gharbi K."/>
            <person name="Hall N."/>
            <person name="Watson M."/>
            <person name="Adriaenssens E.M."/>
            <person name="Foster-Nyarko E."/>
            <person name="Jarju S."/>
            <person name="Secka A."/>
            <person name="Antonio M."/>
            <person name="Oren A."/>
            <person name="Chaudhuri R.R."/>
            <person name="La Ragione R."/>
            <person name="Hildebrand F."/>
            <person name="Pallen M.J."/>
        </authorList>
    </citation>
    <scope>NUCLEOTIDE SEQUENCE</scope>
    <source>
        <strain evidence="4">ChiBcec7-5410</strain>
    </source>
</reference>
<gene>
    <name evidence="4" type="primary">cobK</name>
    <name evidence="4" type="ORF">IAC43_00850</name>
</gene>